<dbReference type="Pfam" id="PF22691">
    <property type="entry name" value="Thiolase_C_1"/>
    <property type="match status" value="1"/>
</dbReference>
<dbReference type="PANTHER" id="PTHR42870">
    <property type="entry name" value="ACETYL-COA C-ACETYLTRANSFERASE"/>
    <property type="match status" value="1"/>
</dbReference>
<dbReference type="CDD" id="cd00829">
    <property type="entry name" value="SCP-x_thiolase"/>
    <property type="match status" value="1"/>
</dbReference>
<organism evidence="3">
    <name type="scientific">freshwater metagenome</name>
    <dbReference type="NCBI Taxonomy" id="449393"/>
    <lineage>
        <taxon>unclassified sequences</taxon>
        <taxon>metagenomes</taxon>
        <taxon>ecological metagenomes</taxon>
    </lineage>
</organism>
<name>A0A6J7I842_9ZZZZ</name>
<evidence type="ECO:0000259" key="2">
    <source>
        <dbReference type="Pfam" id="PF22691"/>
    </source>
</evidence>
<dbReference type="PIRSF" id="PIRSF000429">
    <property type="entry name" value="Ac-CoA_Ac_transf"/>
    <property type="match status" value="1"/>
</dbReference>
<dbReference type="InterPro" id="IPR020616">
    <property type="entry name" value="Thiolase_N"/>
</dbReference>
<dbReference type="Pfam" id="PF00108">
    <property type="entry name" value="Thiolase_N"/>
    <property type="match status" value="1"/>
</dbReference>
<dbReference type="AlphaFoldDB" id="A0A6J7I842"/>
<dbReference type="Gene3D" id="3.40.47.10">
    <property type="match status" value="1"/>
</dbReference>
<dbReference type="InterPro" id="IPR016039">
    <property type="entry name" value="Thiolase-like"/>
</dbReference>
<dbReference type="InterPro" id="IPR002155">
    <property type="entry name" value="Thiolase"/>
</dbReference>
<dbReference type="GO" id="GO:0016747">
    <property type="term" value="F:acyltransferase activity, transferring groups other than amino-acyl groups"/>
    <property type="evidence" value="ECO:0007669"/>
    <property type="project" value="InterPro"/>
</dbReference>
<dbReference type="PANTHER" id="PTHR42870:SF1">
    <property type="entry name" value="NON-SPECIFIC LIPID-TRANSFER PROTEIN-LIKE 2"/>
    <property type="match status" value="1"/>
</dbReference>
<accession>A0A6J7I842</accession>
<dbReference type="InterPro" id="IPR055140">
    <property type="entry name" value="Thiolase_C_2"/>
</dbReference>
<dbReference type="SUPFAM" id="SSF53901">
    <property type="entry name" value="Thiolase-like"/>
    <property type="match status" value="2"/>
</dbReference>
<feature type="domain" description="Thiolase N-terminal" evidence="1">
    <location>
        <begin position="12"/>
        <end position="182"/>
    </location>
</feature>
<sequence length="399" mass="42135">MRNVGILGVGQTDFVTKRTDVTYPELVREGAQLAFDDAGLSMTDIEAVVVPLAPDALIGIGNGERWLIESIGATGKPVMRVNNGGATGASAVEAAWMHVASGLFDVVLVAGADRVSESLSAQSVLNKMWDVAYERPYPQNTITMLAMSAMRYNHMYGADERDMARVTVKNRRHASLNPHAHLRELVTEDDVLNSRILAWPLKLGDVCPSSTGGAALILVSEEYASRLKKPVAWIRGLGQNTETFWMGDRVGPQALGDHADADALAVAFDRAYAQAGITDPTSQIDVAEIYAPFSSVEFHVIEAAGLCGRGEAPALLAGGAFHLGAEGVVVNPSGGTQCTNPIAVTGTVRVIEAATQVLGRAGDRQVAGAKVAIASAIGGDHQFYSTFVIANHLDPIGHP</sequence>
<protein>
    <submittedName>
        <fullName evidence="3">Unannotated protein</fullName>
    </submittedName>
</protein>
<dbReference type="EMBL" id="CAFBNE010000001">
    <property type="protein sequence ID" value="CAB4926849.1"/>
    <property type="molecule type" value="Genomic_DNA"/>
</dbReference>
<reference evidence="3" key="1">
    <citation type="submission" date="2020-05" db="EMBL/GenBank/DDBJ databases">
        <authorList>
            <person name="Chiriac C."/>
            <person name="Salcher M."/>
            <person name="Ghai R."/>
            <person name="Kavagutti S V."/>
        </authorList>
    </citation>
    <scope>NUCLEOTIDE SEQUENCE</scope>
</reference>
<proteinExistence type="predicted"/>
<feature type="domain" description="Thiolase C-terminal" evidence="2">
    <location>
        <begin position="261"/>
        <end position="389"/>
    </location>
</feature>
<evidence type="ECO:0000313" key="3">
    <source>
        <dbReference type="EMBL" id="CAB4926849.1"/>
    </source>
</evidence>
<gene>
    <name evidence="3" type="ORF">UFOPK3772_00010</name>
</gene>
<evidence type="ECO:0000259" key="1">
    <source>
        <dbReference type="Pfam" id="PF00108"/>
    </source>
</evidence>